<dbReference type="Proteomes" id="UP001177003">
    <property type="component" value="Chromosome 2"/>
</dbReference>
<protein>
    <recommendedName>
        <fullName evidence="2">TLDc domain-containing protein</fullName>
    </recommendedName>
</protein>
<dbReference type="PROSITE" id="PS51886">
    <property type="entry name" value="TLDC"/>
    <property type="match status" value="1"/>
</dbReference>
<sequence length="290" mass="32119">MHSWKDKFTEKIANFFYEPSSSSSSSPSSSDHDQTSLPLKDESYLSSILSFLFPSQESISKEENDYEAGSLKIIKCKNSDTKDENPDLGSGKSTSSNEVFEDAIDLKTPKKHVHDLNLDSVFISSNLSQFFLSCLPNIVKGCKWVLIYSTLKHGISLRTLIRNTFEVSGPCLLITGDNKGAVFGGLINCPLTPTPQRKYQGTVQTFVFTTLYGAPTLFRPTGANRYFYICSNDMLAFGGGGSFALRLDGDLLTGTSGPCDTFGNRCLAHNEEFELKNVELWGFTHSSRFR</sequence>
<dbReference type="Pfam" id="PF07534">
    <property type="entry name" value="TLD"/>
    <property type="match status" value="1"/>
</dbReference>
<feature type="region of interest" description="Disordered" evidence="1">
    <location>
        <begin position="18"/>
        <end position="37"/>
    </location>
</feature>
<gene>
    <name evidence="3" type="ORF">LSALG_LOCUS11540</name>
</gene>
<dbReference type="PANTHER" id="PTHR23354">
    <property type="entry name" value="NUCLEOLAR PROTEIN 7/ESTROGEN RECEPTOR COACTIVATOR-RELATED"/>
    <property type="match status" value="1"/>
</dbReference>
<feature type="compositionally biased region" description="Low complexity" evidence="1">
    <location>
        <begin position="19"/>
        <end position="29"/>
    </location>
</feature>
<dbReference type="InterPro" id="IPR006571">
    <property type="entry name" value="TLDc_dom"/>
</dbReference>
<evidence type="ECO:0000313" key="3">
    <source>
        <dbReference type="EMBL" id="CAI9271267.1"/>
    </source>
</evidence>
<organism evidence="3 4">
    <name type="scientific">Lactuca saligna</name>
    <name type="common">Willowleaf lettuce</name>
    <dbReference type="NCBI Taxonomy" id="75948"/>
    <lineage>
        <taxon>Eukaryota</taxon>
        <taxon>Viridiplantae</taxon>
        <taxon>Streptophyta</taxon>
        <taxon>Embryophyta</taxon>
        <taxon>Tracheophyta</taxon>
        <taxon>Spermatophyta</taxon>
        <taxon>Magnoliopsida</taxon>
        <taxon>eudicotyledons</taxon>
        <taxon>Gunneridae</taxon>
        <taxon>Pentapetalae</taxon>
        <taxon>asterids</taxon>
        <taxon>campanulids</taxon>
        <taxon>Asterales</taxon>
        <taxon>Asteraceae</taxon>
        <taxon>Cichorioideae</taxon>
        <taxon>Cichorieae</taxon>
        <taxon>Lactucinae</taxon>
        <taxon>Lactuca</taxon>
    </lineage>
</organism>
<feature type="domain" description="TLDc" evidence="2">
    <location>
        <begin position="121"/>
        <end position="284"/>
    </location>
</feature>
<dbReference type="SMART" id="SM00584">
    <property type="entry name" value="TLDc"/>
    <property type="match status" value="1"/>
</dbReference>
<evidence type="ECO:0000256" key="1">
    <source>
        <dbReference type="SAM" id="MobiDB-lite"/>
    </source>
</evidence>
<dbReference type="EMBL" id="OX465078">
    <property type="protein sequence ID" value="CAI9271267.1"/>
    <property type="molecule type" value="Genomic_DNA"/>
</dbReference>
<proteinExistence type="predicted"/>
<dbReference type="AlphaFoldDB" id="A0AA35VWF3"/>
<evidence type="ECO:0000313" key="4">
    <source>
        <dbReference type="Proteomes" id="UP001177003"/>
    </source>
</evidence>
<accession>A0AA35VWF3</accession>
<dbReference type="PANTHER" id="PTHR23354:SF74">
    <property type="entry name" value="TLD-DOMAIN CONTAINING NUCLEOLAR PROTEIN"/>
    <property type="match status" value="1"/>
</dbReference>
<name>A0AA35VWF3_LACSI</name>
<evidence type="ECO:0000259" key="2">
    <source>
        <dbReference type="PROSITE" id="PS51886"/>
    </source>
</evidence>
<reference evidence="3" key="1">
    <citation type="submission" date="2023-04" db="EMBL/GenBank/DDBJ databases">
        <authorList>
            <person name="Vijverberg K."/>
            <person name="Xiong W."/>
            <person name="Schranz E."/>
        </authorList>
    </citation>
    <scope>NUCLEOTIDE SEQUENCE</scope>
</reference>
<keyword evidence="4" id="KW-1185">Reference proteome</keyword>